<keyword evidence="1" id="KW-0732">Signal</keyword>
<feature type="chain" id="PRO_5045967083" evidence="1">
    <location>
        <begin position="20"/>
        <end position="512"/>
    </location>
</feature>
<dbReference type="SUPFAM" id="SSF49265">
    <property type="entry name" value="Fibronectin type III"/>
    <property type="match status" value="1"/>
</dbReference>
<dbReference type="EMBL" id="JBHSGN010000008">
    <property type="protein sequence ID" value="MFC4672310.1"/>
    <property type="molecule type" value="Genomic_DNA"/>
</dbReference>
<organism evidence="2 3">
    <name type="scientific">Dysgonomonas termitidis</name>
    <dbReference type="NCBI Taxonomy" id="1516126"/>
    <lineage>
        <taxon>Bacteria</taxon>
        <taxon>Pseudomonadati</taxon>
        <taxon>Bacteroidota</taxon>
        <taxon>Bacteroidia</taxon>
        <taxon>Bacteroidales</taxon>
        <taxon>Dysgonomonadaceae</taxon>
        <taxon>Dysgonomonas</taxon>
    </lineage>
</organism>
<dbReference type="GO" id="GO:0016787">
    <property type="term" value="F:hydrolase activity"/>
    <property type="evidence" value="ECO:0007669"/>
    <property type="project" value="UniProtKB-KW"/>
</dbReference>
<dbReference type="Pfam" id="PF03663">
    <property type="entry name" value="Glyco_hydro_76"/>
    <property type="match status" value="1"/>
</dbReference>
<feature type="signal peptide" evidence="1">
    <location>
        <begin position="1"/>
        <end position="19"/>
    </location>
</feature>
<keyword evidence="2" id="KW-0378">Hydrolase</keyword>
<dbReference type="InterPro" id="IPR005198">
    <property type="entry name" value="Glyco_hydro_76"/>
</dbReference>
<dbReference type="InterPro" id="IPR036116">
    <property type="entry name" value="FN3_sf"/>
</dbReference>
<gene>
    <name evidence="2" type="ORF">ACFO6W_01245</name>
</gene>
<name>A0ABV9KQ91_9BACT</name>
<evidence type="ECO:0000256" key="1">
    <source>
        <dbReference type="SAM" id="SignalP"/>
    </source>
</evidence>
<accession>A0ABV9KQ91</accession>
<dbReference type="InterPro" id="IPR053169">
    <property type="entry name" value="MUG_Protein"/>
</dbReference>
<sequence>MKNISIILLLFAISTFTFCKDNEDAIDLSENLSDNSKIEPIHSLEAETSKNPNQIYLRWHNPDDKFLSTVEISYQIKGTDQISDTICIKAIPRSITLYTLNLPQYATYIINIVAVNQREIRSTATAIEVTPIKPEEIPEIEVADFLSIADTLMTSMLDNFLGGPRDVWRSFPNPTGPYWDGDALAWGQGAGFSAFAAIREASSNNELYKEKYSILDTRMLNSINKFKVVDSRNGMAGYSVYPADWNDRFFDDNVWIGLDMIDLYFLTQNQAYYDNAKVVWNLIMTGTDTDGGVFWQELPVKSTTKHACSTAPSSVLASKMYMATHETQYLDYAEKMYRFCIDKLQDKNDFLIQDHYRTDGTVQDWKFTYNSGQTIMAGVLLYNLTKEEHYLSEAQQIAEAMYKNWFTTFHSLVFNKDIGYINSDHTWFNAIALRGLIELYKVDGDRKYITAYEEMLSHAWMSPCRNKTYNILNYDSFKGEVTQTAWDILHVGATVEMFARLASLKSSEGVFN</sequence>
<dbReference type="PANTHER" id="PTHR47791:SF4">
    <property type="entry name" value="(PUTATIVE SECRETED PROTEIN)-RELATED"/>
    <property type="match status" value="1"/>
</dbReference>
<dbReference type="RefSeq" id="WP_379993486.1">
    <property type="nucleotide sequence ID" value="NZ_JBHSGN010000008.1"/>
</dbReference>
<dbReference type="SUPFAM" id="SSF48208">
    <property type="entry name" value="Six-hairpin glycosidases"/>
    <property type="match status" value="1"/>
</dbReference>
<dbReference type="Gene3D" id="1.50.10.20">
    <property type="match status" value="1"/>
</dbReference>
<dbReference type="InterPro" id="IPR008928">
    <property type="entry name" value="6-hairpin_glycosidase_sf"/>
</dbReference>
<evidence type="ECO:0000313" key="3">
    <source>
        <dbReference type="Proteomes" id="UP001596023"/>
    </source>
</evidence>
<dbReference type="Proteomes" id="UP001596023">
    <property type="component" value="Unassembled WGS sequence"/>
</dbReference>
<reference evidence="3" key="1">
    <citation type="journal article" date="2019" name="Int. J. Syst. Evol. Microbiol.">
        <title>The Global Catalogue of Microorganisms (GCM) 10K type strain sequencing project: providing services to taxonomists for standard genome sequencing and annotation.</title>
        <authorList>
            <consortium name="The Broad Institute Genomics Platform"/>
            <consortium name="The Broad Institute Genome Sequencing Center for Infectious Disease"/>
            <person name="Wu L."/>
            <person name="Ma J."/>
        </authorList>
    </citation>
    <scope>NUCLEOTIDE SEQUENCE [LARGE SCALE GENOMIC DNA]</scope>
    <source>
        <strain evidence="3">CCUG 66188</strain>
    </source>
</reference>
<comment type="caution">
    <text evidence="2">The sequence shown here is derived from an EMBL/GenBank/DDBJ whole genome shotgun (WGS) entry which is preliminary data.</text>
</comment>
<keyword evidence="3" id="KW-1185">Reference proteome</keyword>
<evidence type="ECO:0000313" key="2">
    <source>
        <dbReference type="EMBL" id="MFC4672310.1"/>
    </source>
</evidence>
<dbReference type="PANTHER" id="PTHR47791">
    <property type="entry name" value="MEIOTICALLY UP-REGULATED GENE 191 PROTEIN"/>
    <property type="match status" value="1"/>
</dbReference>
<proteinExistence type="predicted"/>
<protein>
    <submittedName>
        <fullName evidence="2">Glycoside hydrolase family 76 protein</fullName>
    </submittedName>
</protein>